<name>A0ABR2WQB3_9FUNG</name>
<accession>A0ABR2WQB3</accession>
<dbReference type="Proteomes" id="UP001479436">
    <property type="component" value="Unassembled WGS sequence"/>
</dbReference>
<evidence type="ECO:0000313" key="6">
    <source>
        <dbReference type="Proteomes" id="UP001479436"/>
    </source>
</evidence>
<evidence type="ECO:0000256" key="3">
    <source>
        <dbReference type="ARBA" id="ARBA00023186"/>
    </source>
</evidence>
<evidence type="ECO:0000256" key="4">
    <source>
        <dbReference type="SAM" id="MobiDB-lite"/>
    </source>
</evidence>
<comment type="similarity">
    <text evidence="1">Belongs to the PSMG1 family.</text>
</comment>
<dbReference type="PANTHER" id="PTHR15069">
    <property type="entry name" value="PROTEASOME ASSEMBLY CHAPERONE 1"/>
    <property type="match status" value="1"/>
</dbReference>
<keyword evidence="6" id="KW-1185">Reference proteome</keyword>
<dbReference type="Pfam" id="PF16094">
    <property type="entry name" value="PAC1"/>
    <property type="match status" value="1"/>
</dbReference>
<feature type="region of interest" description="Disordered" evidence="4">
    <location>
        <begin position="239"/>
        <end position="261"/>
    </location>
</feature>
<gene>
    <name evidence="5" type="ORF">K7432_009386</name>
</gene>
<proteinExistence type="inferred from homology"/>
<dbReference type="InterPro" id="IPR016565">
    <property type="entry name" value="Proteasome_assmbl_chp_1"/>
</dbReference>
<feature type="compositionally biased region" description="Polar residues" evidence="4">
    <location>
        <begin position="241"/>
        <end position="261"/>
    </location>
</feature>
<comment type="caution">
    <text evidence="5">The sequence shown here is derived from an EMBL/GenBank/DDBJ whole genome shotgun (WGS) entry which is preliminary data.</text>
</comment>
<dbReference type="EMBL" id="JASJQH010000576">
    <property type="protein sequence ID" value="KAK9763702.1"/>
    <property type="molecule type" value="Genomic_DNA"/>
</dbReference>
<evidence type="ECO:0000256" key="2">
    <source>
        <dbReference type="ARBA" id="ARBA00019180"/>
    </source>
</evidence>
<organism evidence="5 6">
    <name type="scientific">Basidiobolus ranarum</name>
    <dbReference type="NCBI Taxonomy" id="34480"/>
    <lineage>
        <taxon>Eukaryota</taxon>
        <taxon>Fungi</taxon>
        <taxon>Fungi incertae sedis</taxon>
        <taxon>Zoopagomycota</taxon>
        <taxon>Entomophthoromycotina</taxon>
        <taxon>Basidiobolomycetes</taxon>
        <taxon>Basidiobolales</taxon>
        <taxon>Basidiobolaceae</taxon>
        <taxon>Basidiobolus</taxon>
    </lineage>
</organism>
<keyword evidence="3" id="KW-0143">Chaperone</keyword>
<evidence type="ECO:0000313" key="5">
    <source>
        <dbReference type="EMBL" id="KAK9763702.1"/>
    </source>
</evidence>
<protein>
    <recommendedName>
        <fullName evidence="2">Proteasome assembly chaperone 1</fullName>
    </recommendedName>
</protein>
<dbReference type="PANTHER" id="PTHR15069:SF1">
    <property type="entry name" value="PROTEASOME ASSEMBLY CHAPERONE 1"/>
    <property type="match status" value="1"/>
</dbReference>
<reference evidence="5 6" key="1">
    <citation type="submission" date="2023-04" db="EMBL/GenBank/DDBJ databases">
        <title>Genome of Basidiobolus ranarum AG-B5.</title>
        <authorList>
            <person name="Stajich J.E."/>
            <person name="Carter-House D."/>
            <person name="Gryganskyi A."/>
        </authorList>
    </citation>
    <scope>NUCLEOTIDE SEQUENCE [LARGE SCALE GENOMIC DNA]</scope>
    <source>
        <strain evidence="5 6">AG-B5</strain>
    </source>
</reference>
<evidence type="ECO:0000256" key="1">
    <source>
        <dbReference type="ARBA" id="ARBA00005261"/>
    </source>
</evidence>
<sequence length="261" mass="29128">MSNEFSPRFAYEDSDDEFEKEEELTKFDMPVFKWLKPKDSTTPEEVDLLLIGNGGGASFLNINVSKNLVGAFLLPEMNIKTNSFDQFSGKSSSCGLYEVGTTPKTYVLLNSCPTDSQSSILLSRAILSTIRPKKVIMLDALDISEYIPPKSNDVETSKSPIRCLQTSSASWESKYKTLEIPNIVKNLGGAIMTNCEMRNIPAALYLTFEDKRFKQEGPSSTYAEILEYLMSQSIVPHLPQCNKSNNPSTHRNTSSNSTLYL</sequence>